<proteinExistence type="inferred from homology"/>
<dbReference type="PANTHER" id="PTHR11035:SF35">
    <property type="entry name" value="VERY-LONG-CHAIN (3R)-3-HYDROXYACYL-COA DEHYDRATASE"/>
    <property type="match status" value="1"/>
</dbReference>
<dbReference type="EC" id="4.2.1.134" evidence="4 16"/>
<evidence type="ECO:0000313" key="19">
    <source>
        <dbReference type="Proteomes" id="UP001152888"/>
    </source>
</evidence>
<dbReference type="Gene3D" id="2.60.40.790">
    <property type="match status" value="1"/>
</dbReference>
<evidence type="ECO:0000256" key="15">
    <source>
        <dbReference type="ARBA" id="ARBA00025733"/>
    </source>
</evidence>
<dbReference type="InterPro" id="IPR007482">
    <property type="entry name" value="Tyr_Pase-like_PTPLA"/>
</dbReference>
<feature type="transmembrane region" description="Helical" evidence="16">
    <location>
        <begin position="284"/>
        <end position="304"/>
    </location>
</feature>
<dbReference type="GO" id="GO:0102158">
    <property type="term" value="F:very-long-chain (3R)-3-hydroxyacyl-CoA dehydratase activity"/>
    <property type="evidence" value="ECO:0007669"/>
    <property type="project" value="UniProtKB-EC"/>
</dbReference>
<reference evidence="18" key="1">
    <citation type="submission" date="2022-03" db="EMBL/GenBank/DDBJ databases">
        <authorList>
            <person name="Sayadi A."/>
        </authorList>
    </citation>
    <scope>NUCLEOTIDE SEQUENCE</scope>
</reference>
<evidence type="ECO:0000256" key="3">
    <source>
        <dbReference type="ARBA" id="ARBA00007811"/>
    </source>
</evidence>
<dbReference type="AlphaFoldDB" id="A0A9P0K4H7"/>
<dbReference type="OrthoDB" id="2157530at2759"/>
<evidence type="ECO:0000256" key="12">
    <source>
        <dbReference type="ARBA" id="ARBA00023136"/>
    </source>
</evidence>
<organism evidence="18 19">
    <name type="scientific">Acanthoscelides obtectus</name>
    <name type="common">Bean weevil</name>
    <name type="synonym">Bruchus obtectus</name>
    <dbReference type="NCBI Taxonomy" id="200917"/>
    <lineage>
        <taxon>Eukaryota</taxon>
        <taxon>Metazoa</taxon>
        <taxon>Ecdysozoa</taxon>
        <taxon>Arthropoda</taxon>
        <taxon>Hexapoda</taxon>
        <taxon>Insecta</taxon>
        <taxon>Pterygota</taxon>
        <taxon>Neoptera</taxon>
        <taxon>Endopterygota</taxon>
        <taxon>Coleoptera</taxon>
        <taxon>Polyphaga</taxon>
        <taxon>Cucujiformia</taxon>
        <taxon>Chrysomeloidea</taxon>
        <taxon>Chrysomelidae</taxon>
        <taxon>Bruchinae</taxon>
        <taxon>Bruchini</taxon>
        <taxon>Acanthoscelides</taxon>
    </lineage>
</organism>
<feature type="transmembrane region" description="Helical" evidence="16">
    <location>
        <begin position="246"/>
        <end position="263"/>
    </location>
</feature>
<evidence type="ECO:0000256" key="9">
    <source>
        <dbReference type="ARBA" id="ARBA00022989"/>
    </source>
</evidence>
<comment type="function">
    <text evidence="16">Catalyzes the third of the four reactions of the long-chain fatty acids elongation cycle. This endoplasmic reticulum-bound enzymatic process, allows the addition of two carbons to the chain of long- and very long-chain fatty acids/VLCFAs per cycle. This enzyme catalyzes the dehydration of the 3-hydroxyacyl-CoA intermediate into trans-2,3-enoyl-CoA, within each cycle of fatty acid elongation. Thereby, it participates to the production of VLCFAs of different chain lengths that are involved in multiple biological processes as precursors of membrane lipids and lipid mediators.</text>
</comment>
<comment type="similarity">
    <text evidence="15">Belongs to the p23/wos2 family.</text>
</comment>
<comment type="caution">
    <text evidence="18">The sequence shown here is derived from an EMBL/GenBank/DDBJ whole genome shotgun (WGS) entry which is preliminary data.</text>
</comment>
<feature type="transmembrane region" description="Helical" evidence="16">
    <location>
        <begin position="152"/>
        <end position="175"/>
    </location>
</feature>
<evidence type="ECO:0000256" key="13">
    <source>
        <dbReference type="ARBA" id="ARBA00023160"/>
    </source>
</evidence>
<dbReference type="EMBL" id="CAKOFQ010006741">
    <property type="protein sequence ID" value="CAH1967105.1"/>
    <property type="molecule type" value="Genomic_DNA"/>
</dbReference>
<evidence type="ECO:0000259" key="17">
    <source>
        <dbReference type="PROSITE" id="PS51203"/>
    </source>
</evidence>
<accession>A0A9P0K4H7</accession>
<name>A0A9P0K4H7_ACAOB</name>
<evidence type="ECO:0000256" key="11">
    <source>
        <dbReference type="ARBA" id="ARBA00023098"/>
    </source>
</evidence>
<feature type="transmembrane region" description="Helical" evidence="16">
    <location>
        <begin position="217"/>
        <end position="234"/>
    </location>
</feature>
<dbReference type="CDD" id="cd06465">
    <property type="entry name" value="p23_hB-ind1_like"/>
    <property type="match status" value="1"/>
</dbReference>
<evidence type="ECO:0000256" key="2">
    <source>
        <dbReference type="ARBA" id="ARBA00005194"/>
    </source>
</evidence>
<dbReference type="SUPFAM" id="SSF49764">
    <property type="entry name" value="HSP20-like chaperones"/>
    <property type="match status" value="1"/>
</dbReference>
<dbReference type="GO" id="GO:0042761">
    <property type="term" value="P:very long-chain fatty acid biosynthetic process"/>
    <property type="evidence" value="ECO:0007669"/>
    <property type="project" value="TreeGrafter"/>
</dbReference>
<evidence type="ECO:0000256" key="16">
    <source>
        <dbReference type="RuleBase" id="RU363109"/>
    </source>
</evidence>
<dbReference type="PROSITE" id="PS51203">
    <property type="entry name" value="CS"/>
    <property type="match status" value="1"/>
</dbReference>
<dbReference type="Proteomes" id="UP001152888">
    <property type="component" value="Unassembled WGS sequence"/>
</dbReference>
<comment type="subcellular location">
    <subcellularLocation>
        <location evidence="1 16">Endoplasmic reticulum membrane</location>
        <topology evidence="1 16">Multi-pass membrane protein</topology>
    </subcellularLocation>
</comment>
<feature type="domain" description="CS" evidence="17">
    <location>
        <begin position="3"/>
        <end position="94"/>
    </location>
</feature>
<sequence length="366" mass="43706">MSVLSPFVYWAQNEDSLFIKVDLKDVQDPKINIERKRLHFLCKGVGAQGLQDYEFQLNFHCDVQENGNNFVKLSDYKIDLTLRKAEKGWWPRLTSQPQKPAWLKVDFDKWQSEDDVIEEDVGDIRDDYPNLYEKLMKEEYGYRKEDFKKVYLTLYNLFMYVGFMYITSVLCIRYAREGTDFFPTVYESVGHVMKYLQILQILEIFHPLVGYVRGGAFVPFLQIVGRFFILFLMLDNEARIQKMPVTFYLFLAWSAIEIIRYPYYMSQLYKKENSLLTWLRYSAWIILYPIGFTCEAVIVFRNLIFVEASGKWTLSMPNALNFTFHFPTFLRIYLLFIMIPAMYTLMSHMYKTRQQKLGKSKRKFKV</sequence>
<keyword evidence="12 16" id="KW-0472">Membrane</keyword>
<evidence type="ECO:0000256" key="14">
    <source>
        <dbReference type="ARBA" id="ARBA00023239"/>
    </source>
</evidence>
<evidence type="ECO:0000256" key="1">
    <source>
        <dbReference type="ARBA" id="ARBA00004477"/>
    </source>
</evidence>
<dbReference type="Pfam" id="PF04387">
    <property type="entry name" value="PTPLA"/>
    <property type="match status" value="1"/>
</dbReference>
<evidence type="ECO:0000256" key="7">
    <source>
        <dbReference type="ARBA" id="ARBA00022824"/>
    </source>
</evidence>
<keyword evidence="5 16" id="KW-0444">Lipid biosynthesis</keyword>
<protein>
    <recommendedName>
        <fullName evidence="4 16">Very-long-chain (3R)-3-hydroxyacyl-CoA dehydratase</fullName>
        <ecNumber evidence="4 16">4.2.1.134</ecNumber>
    </recommendedName>
</protein>
<keyword evidence="19" id="KW-1185">Reference proteome</keyword>
<keyword evidence="8 16" id="KW-0276">Fatty acid metabolism</keyword>
<gene>
    <name evidence="18" type="ORF">ACAOBT_LOCUS7223</name>
</gene>
<evidence type="ECO:0000256" key="6">
    <source>
        <dbReference type="ARBA" id="ARBA00022692"/>
    </source>
</evidence>
<keyword evidence="6 16" id="KW-0812">Transmembrane</keyword>
<keyword evidence="13 16" id="KW-0275">Fatty acid biosynthesis</keyword>
<evidence type="ECO:0000313" key="18">
    <source>
        <dbReference type="EMBL" id="CAH1967105.1"/>
    </source>
</evidence>
<evidence type="ECO:0000256" key="4">
    <source>
        <dbReference type="ARBA" id="ARBA00013122"/>
    </source>
</evidence>
<evidence type="ECO:0000256" key="10">
    <source>
        <dbReference type="ARBA" id="ARBA00023054"/>
    </source>
</evidence>
<keyword evidence="10" id="KW-0175">Coiled coil</keyword>
<comment type="similarity">
    <text evidence="3 16">Belongs to the very long-chain fatty acids dehydratase HACD family.</text>
</comment>
<dbReference type="FunFam" id="2.60.40.790:FF:000013">
    <property type="entry name" value="Very-long-chain (3R)-3-hydroxyacyl-CoA dehydratase"/>
    <property type="match status" value="1"/>
</dbReference>
<dbReference type="InterPro" id="IPR008978">
    <property type="entry name" value="HSP20-like_chaperone"/>
</dbReference>
<comment type="pathway">
    <text evidence="2 16">Lipid metabolism; fatty acid biosynthesis.</text>
</comment>
<dbReference type="PANTHER" id="PTHR11035">
    <property type="entry name" value="VERY-LONG-CHAIN (3R)-3-HYDROXYACYL-COA DEHYDRATASE"/>
    <property type="match status" value="1"/>
</dbReference>
<feature type="transmembrane region" description="Helical" evidence="16">
    <location>
        <begin position="324"/>
        <end position="346"/>
    </location>
</feature>
<evidence type="ECO:0000256" key="8">
    <source>
        <dbReference type="ARBA" id="ARBA00022832"/>
    </source>
</evidence>
<dbReference type="GO" id="GO:0030148">
    <property type="term" value="P:sphingolipid biosynthetic process"/>
    <property type="evidence" value="ECO:0007669"/>
    <property type="project" value="TreeGrafter"/>
</dbReference>
<evidence type="ECO:0000256" key="5">
    <source>
        <dbReference type="ARBA" id="ARBA00022516"/>
    </source>
</evidence>
<dbReference type="InterPro" id="IPR007052">
    <property type="entry name" value="CS_dom"/>
</dbReference>
<comment type="catalytic activity">
    <reaction evidence="16">
        <text>a very-long-chain (3R)-3-hydroxyacyl-CoA = a very-long-chain (2E)-enoyl-CoA + H2O</text>
        <dbReference type="Rhea" id="RHEA:45812"/>
        <dbReference type="ChEBI" id="CHEBI:15377"/>
        <dbReference type="ChEBI" id="CHEBI:83728"/>
        <dbReference type="ChEBI" id="CHEBI:85440"/>
        <dbReference type="EC" id="4.2.1.134"/>
    </reaction>
</comment>
<dbReference type="GO" id="GO:0030497">
    <property type="term" value="P:fatty acid elongation"/>
    <property type="evidence" value="ECO:0007669"/>
    <property type="project" value="TreeGrafter"/>
</dbReference>
<keyword evidence="11 16" id="KW-0443">Lipid metabolism</keyword>
<keyword evidence="9 16" id="KW-1133">Transmembrane helix</keyword>
<keyword evidence="7 16" id="KW-0256">Endoplasmic reticulum</keyword>
<dbReference type="GO" id="GO:0005789">
    <property type="term" value="C:endoplasmic reticulum membrane"/>
    <property type="evidence" value="ECO:0007669"/>
    <property type="project" value="UniProtKB-SubCell"/>
</dbReference>
<keyword evidence="14 16" id="KW-0456">Lyase</keyword>